<name>A0A411WMY9_9GAMM</name>
<evidence type="ECO:0000313" key="3">
    <source>
        <dbReference type="EMBL" id="QBH97621.1"/>
    </source>
</evidence>
<dbReference type="Proteomes" id="UP000293154">
    <property type="component" value="Chromosome"/>
</dbReference>
<keyword evidence="4" id="KW-1185">Reference proteome</keyword>
<dbReference type="InterPro" id="IPR043990">
    <property type="entry name" value="AC_1"/>
</dbReference>
<reference evidence="3 4" key="1">
    <citation type="submission" date="2019-03" db="EMBL/GenBank/DDBJ databases">
        <title>Pragia sp. nov. isolated from the gut tract of Carduelis flavirostris.</title>
        <authorList>
            <person name="Ge Y."/>
        </authorList>
    </citation>
    <scope>NUCLEOTIDE SEQUENCE [LARGE SCALE GENOMIC DNA]</scope>
    <source>
        <strain evidence="3 4">CF-458</strain>
    </source>
</reference>
<evidence type="ECO:0000256" key="1">
    <source>
        <dbReference type="ARBA" id="ARBA00022729"/>
    </source>
</evidence>
<dbReference type="Gene3D" id="2.160.20.20">
    <property type="match status" value="2"/>
</dbReference>
<dbReference type="EMBL" id="CP034752">
    <property type="protein sequence ID" value="QBH97621.1"/>
    <property type="molecule type" value="Genomic_DNA"/>
</dbReference>
<dbReference type="Pfam" id="PF03797">
    <property type="entry name" value="Autotransporter"/>
    <property type="match status" value="1"/>
</dbReference>
<dbReference type="InterPro" id="IPR036709">
    <property type="entry name" value="Autotransporte_beta_dom_sf"/>
</dbReference>
<dbReference type="KEGG" id="prag:EKN56_15145"/>
<dbReference type="PANTHER" id="PTHR35037">
    <property type="entry name" value="C-TERMINAL REGION OF AIDA-LIKE PROTEIN"/>
    <property type="match status" value="1"/>
</dbReference>
<dbReference type="PROSITE" id="PS51208">
    <property type="entry name" value="AUTOTRANSPORTER"/>
    <property type="match status" value="1"/>
</dbReference>
<dbReference type="CDD" id="cd01344">
    <property type="entry name" value="PL2_Passenger_AT"/>
    <property type="match status" value="1"/>
</dbReference>
<dbReference type="SUPFAM" id="SSF103515">
    <property type="entry name" value="Autotransporter"/>
    <property type="match status" value="1"/>
</dbReference>
<proteinExistence type="predicted"/>
<dbReference type="AlphaFoldDB" id="A0A411WMY9"/>
<feature type="domain" description="Autotransporter" evidence="2">
    <location>
        <begin position="980"/>
        <end position="1260"/>
    </location>
</feature>
<organism evidence="3 4">
    <name type="scientific">Limnobaculum zhutongyuii</name>
    <dbReference type="NCBI Taxonomy" id="2498113"/>
    <lineage>
        <taxon>Bacteria</taxon>
        <taxon>Pseudomonadati</taxon>
        <taxon>Pseudomonadota</taxon>
        <taxon>Gammaproteobacteria</taxon>
        <taxon>Enterobacterales</taxon>
        <taxon>Budviciaceae</taxon>
        <taxon>Limnobaculum</taxon>
    </lineage>
</organism>
<dbReference type="InterPro" id="IPR005546">
    <property type="entry name" value="Autotransporte_beta"/>
</dbReference>
<dbReference type="NCBIfam" id="TIGR01414">
    <property type="entry name" value="autotrans_barl"/>
    <property type="match status" value="1"/>
</dbReference>
<dbReference type="InterPro" id="IPR051551">
    <property type="entry name" value="Autotransporter_adhesion"/>
</dbReference>
<evidence type="ECO:0000313" key="4">
    <source>
        <dbReference type="Proteomes" id="UP000293154"/>
    </source>
</evidence>
<dbReference type="Pfam" id="PF12951">
    <property type="entry name" value="PATR"/>
    <property type="match status" value="7"/>
</dbReference>
<dbReference type="OrthoDB" id="6462569at2"/>
<evidence type="ECO:0000259" key="2">
    <source>
        <dbReference type="PROSITE" id="PS51208"/>
    </source>
</evidence>
<dbReference type="NCBIfam" id="TIGR02601">
    <property type="entry name" value="autotrns_rpt"/>
    <property type="match status" value="5"/>
</dbReference>
<accession>A0A411WMY9</accession>
<dbReference type="Pfam" id="PF18883">
    <property type="entry name" value="AC_1"/>
    <property type="match status" value="1"/>
</dbReference>
<dbReference type="Gene3D" id="2.40.128.130">
    <property type="entry name" value="Autotransporter beta-domain"/>
    <property type="match status" value="1"/>
</dbReference>
<dbReference type="InterPro" id="IPR012332">
    <property type="entry name" value="Autotransporter_pectin_lyase_C"/>
</dbReference>
<dbReference type="SUPFAM" id="SSF51126">
    <property type="entry name" value="Pectin lyase-like"/>
    <property type="match status" value="2"/>
</dbReference>
<dbReference type="InterPro" id="IPR011050">
    <property type="entry name" value="Pectin_lyase_fold/virulence"/>
</dbReference>
<dbReference type="SMART" id="SM00869">
    <property type="entry name" value="Autotransporter"/>
    <property type="match status" value="1"/>
</dbReference>
<dbReference type="GO" id="GO:0019867">
    <property type="term" value="C:outer membrane"/>
    <property type="evidence" value="ECO:0007669"/>
    <property type="project" value="InterPro"/>
</dbReference>
<dbReference type="RefSeq" id="WP_130592553.1">
    <property type="nucleotide sequence ID" value="NZ_CP034752.1"/>
</dbReference>
<sequence>MSGSGSLVKTGSGIAILNSLGSTQGDIAVNQGTLAFAQDGIFNASSLTTANGATTDLAGESILNLSGALIQNSTSVLNVGVGSGQTAINADTASLGGTLNITDFSVNVPNNASALIGTEFTVIHTTNGITNDFTTVDLGGAQSDVDYLTLAGRVVNGVDYNVGLHLTWQAGALLGNGIFTVGNASDLFNVDVVLADQTGPFTSNWDGKTLTKEGAGVLQLSSVNTYTGSTLINGGTLQTGIANAFATSSNVAVGSGATLDLNNFAQQANNLSGAGSILLGHAALTANNSADTTFSGVMGGAGSLIKIGSGDLTLGGVNTYQGGSTISSGTLVATQGGALGSGAVNNASTLELNFASDSTLSNILSGSGSLVKTGAGVATLSGTGSNQGTINVNQGGLNFTQNGAFNGVSLTTDSGAATSVSANSSLNLSGALTQSSGSTLNINTGTVEPSITADNASLDGTLNVTGLTVNAPASASALPGSEFVIIHTDNGITGDFSSIVFNGSSSPVDYLTLGGRVVNGVDYHVGLGLTWLAGPVSGNGVFTLTDASDLFNVDVVLADQTGPFTSTWDGKTLTKDGLGTLQLSKANSYTGATLINAGTLLAGNTNIIANSAQLTVAGGATFDLNNFDQQVNNLNGGGNVVLGEASLTTNHSVDSTFSGVISGAGSLTKTGNSTLLLTGDNSYVGGTTISSGILQLGNGGTSGSVIGNITDNGTLVFDRSNDHLYNGVISGSGNVVQQGTGTLFIDNSQTYQGTTDVNAGALILVKDSVLTSANTVTVATGAELGGYGGVNGSVINNGLLAVADAAVGFVDAPAGNFTIGGSLTNSGEVRMASPDPRSQLIVKGNYIGNNGLLTISTILGGDNSATDRLIVAGDTSGTTRLMVNNSGGAGAQTVNGIEVVSVGGQSNGQFTLANRVVAGAYDYSLYQGLPDAANGNWYLRSQGPGEAPQWRPEAGIYLGNQSMVSQLQMQTLFDRQGSQFRSADSSSWGRIIGGRVDSKAAGGDIDMNSDYTLVQVGSDLLSYNFGDSGLVAGVMGSWGDVDSDSTGNADLNGTHHSATGTVEGFSLGVYATWFADAKEQTGAYIDNWYQYGWYDNHVSGEGMATDSYNSRPFAASLETGYSFILNDNSLNQWRLIPQAQVVYNKYSADSFVDSSNTKIAGQNNEIWSTRLGTRLTGNIQGKGYTHHPFAEVNWWYSKQDASVTFDGMRIDQDMPNNRAELKVGVQSEFDNKWSTWVNLGVQGGADNYHSIGGGIGVRYV</sequence>
<dbReference type="PANTHER" id="PTHR35037:SF3">
    <property type="entry name" value="C-TERMINAL REGION OF AIDA-LIKE PROTEIN"/>
    <property type="match status" value="1"/>
</dbReference>
<dbReference type="InterPro" id="IPR006315">
    <property type="entry name" value="OM_autotransptr_brl_dom"/>
</dbReference>
<protein>
    <submittedName>
        <fullName evidence="3">Autotransporter outer membrane beta-barrel domain-containing protein</fullName>
    </submittedName>
</protein>
<keyword evidence="1" id="KW-0732">Signal</keyword>
<gene>
    <name evidence="3" type="ORF">EKN56_15145</name>
</gene>
<dbReference type="InterPro" id="IPR013425">
    <property type="entry name" value="Autotrns_rpt"/>
</dbReference>